<evidence type="ECO:0000313" key="11">
    <source>
        <dbReference type="EMBL" id="EEB14823.1"/>
    </source>
</evidence>
<gene>
    <name evidence="12" type="primary">8239234</name>
    <name evidence="11" type="ORF">Phum_PHUM329900</name>
</gene>
<evidence type="ECO:0000256" key="9">
    <source>
        <dbReference type="ARBA" id="ARBA00066707"/>
    </source>
</evidence>
<dbReference type="AlphaFoldDB" id="E0VN67"/>
<dbReference type="EMBL" id="DS235335">
    <property type="protein sequence ID" value="EEB14823.1"/>
    <property type="molecule type" value="Genomic_DNA"/>
</dbReference>
<dbReference type="VEuPathDB" id="VectorBase:PHUM329900"/>
<keyword evidence="4 11" id="KW-0378">Hydrolase</keyword>
<dbReference type="OMA" id="CFDKQPL"/>
<reference evidence="12" key="3">
    <citation type="submission" date="2020-05" db="UniProtKB">
        <authorList>
            <consortium name="EnsemblMetazoa"/>
        </authorList>
    </citation>
    <scope>IDENTIFICATION</scope>
    <source>
        <strain evidence="12">USDA</strain>
    </source>
</reference>
<dbReference type="PROSITE" id="PS50240">
    <property type="entry name" value="TRYPSIN_DOM"/>
    <property type="match status" value="1"/>
</dbReference>
<feature type="domain" description="Peptidase S1" evidence="10">
    <location>
        <begin position="67"/>
        <end position="288"/>
    </location>
</feature>
<dbReference type="GeneID" id="8239234"/>
<dbReference type="eggNOG" id="KOG3627">
    <property type="taxonomic scope" value="Eukaryota"/>
</dbReference>
<dbReference type="InterPro" id="IPR009003">
    <property type="entry name" value="Peptidase_S1_PA"/>
</dbReference>
<dbReference type="InterPro" id="IPR018114">
    <property type="entry name" value="TRYPSIN_HIS"/>
</dbReference>
<keyword evidence="3" id="KW-0732">Signal</keyword>
<evidence type="ECO:0000256" key="2">
    <source>
        <dbReference type="ARBA" id="ARBA00022670"/>
    </source>
</evidence>
<dbReference type="RefSeq" id="XP_002427561.1">
    <property type="nucleotide sequence ID" value="XM_002427516.1"/>
</dbReference>
<dbReference type="PRINTS" id="PR00722">
    <property type="entry name" value="CHYMOTRYPSIN"/>
</dbReference>
<dbReference type="CDD" id="cd00190">
    <property type="entry name" value="Tryp_SPc"/>
    <property type="match status" value="1"/>
</dbReference>
<keyword evidence="2" id="KW-0645">Protease</keyword>
<dbReference type="PANTHER" id="PTHR24252">
    <property type="entry name" value="ACROSIN-RELATED"/>
    <property type="match status" value="1"/>
</dbReference>
<dbReference type="FunFam" id="2.40.10.10:FF:000120">
    <property type="entry name" value="Putative serine protease"/>
    <property type="match status" value="1"/>
</dbReference>
<evidence type="ECO:0000313" key="12">
    <source>
        <dbReference type="EnsemblMetazoa" id="PHUM329900-PA"/>
    </source>
</evidence>
<dbReference type="EMBL" id="AAZO01003831">
    <property type="status" value="NOT_ANNOTATED_CDS"/>
    <property type="molecule type" value="Genomic_DNA"/>
</dbReference>
<dbReference type="Proteomes" id="UP000009046">
    <property type="component" value="Unassembled WGS sequence"/>
</dbReference>
<dbReference type="GO" id="GO:0042381">
    <property type="term" value="P:hemolymph coagulation"/>
    <property type="evidence" value="ECO:0007669"/>
    <property type="project" value="UniProtKB-KW"/>
</dbReference>
<accession>E0VN67</accession>
<dbReference type="STRING" id="121224.E0VN67"/>
<evidence type="ECO:0000256" key="4">
    <source>
        <dbReference type="ARBA" id="ARBA00022801"/>
    </source>
</evidence>
<dbReference type="SMR" id="E0VN67"/>
<keyword evidence="13" id="KW-1185">Reference proteome</keyword>
<organism>
    <name type="scientific">Pediculus humanus subsp. corporis</name>
    <name type="common">Body louse</name>
    <dbReference type="NCBI Taxonomy" id="121224"/>
    <lineage>
        <taxon>Eukaryota</taxon>
        <taxon>Metazoa</taxon>
        <taxon>Ecdysozoa</taxon>
        <taxon>Arthropoda</taxon>
        <taxon>Hexapoda</taxon>
        <taxon>Insecta</taxon>
        <taxon>Pterygota</taxon>
        <taxon>Neoptera</taxon>
        <taxon>Paraneoptera</taxon>
        <taxon>Psocodea</taxon>
        <taxon>Troctomorpha</taxon>
        <taxon>Phthiraptera</taxon>
        <taxon>Anoplura</taxon>
        <taxon>Pediculidae</taxon>
        <taxon>Pediculus</taxon>
    </lineage>
</organism>
<dbReference type="PANTHER" id="PTHR24252:SF7">
    <property type="entry name" value="HYALIN"/>
    <property type="match status" value="1"/>
</dbReference>
<keyword evidence="1" id="KW-0768">Sushi</keyword>
<evidence type="ECO:0000256" key="1">
    <source>
        <dbReference type="ARBA" id="ARBA00022659"/>
    </source>
</evidence>
<keyword evidence="5" id="KW-0353">Hemolymph clotting</keyword>
<evidence type="ECO:0000256" key="6">
    <source>
        <dbReference type="ARBA" id="ARBA00022825"/>
    </source>
</evidence>
<dbReference type="OrthoDB" id="5979691at2759"/>
<dbReference type="Gene3D" id="2.40.10.10">
    <property type="entry name" value="Trypsin-like serine proteases"/>
    <property type="match status" value="1"/>
</dbReference>
<keyword evidence="6" id="KW-0720">Serine protease</keyword>
<proteinExistence type="predicted"/>
<dbReference type="GO" id="GO:0004252">
    <property type="term" value="F:serine-type endopeptidase activity"/>
    <property type="evidence" value="ECO:0007669"/>
    <property type="project" value="InterPro"/>
</dbReference>
<evidence type="ECO:0000259" key="10">
    <source>
        <dbReference type="PROSITE" id="PS50240"/>
    </source>
</evidence>
<dbReference type="SUPFAM" id="SSF50494">
    <property type="entry name" value="Trypsin-like serine proteases"/>
    <property type="match status" value="1"/>
</dbReference>
<protein>
    <recommendedName>
        <fullName evidence="9">limulus clotting factor C</fullName>
        <ecNumber evidence="9">3.4.21.84</ecNumber>
    </recommendedName>
</protein>
<evidence type="ECO:0000256" key="7">
    <source>
        <dbReference type="ARBA" id="ARBA00023157"/>
    </source>
</evidence>
<dbReference type="InterPro" id="IPR043504">
    <property type="entry name" value="Peptidase_S1_PA_chymotrypsin"/>
</dbReference>
<dbReference type="InParanoid" id="E0VN67"/>
<dbReference type="SMART" id="SM00020">
    <property type="entry name" value="Tryp_SPc"/>
    <property type="match status" value="1"/>
</dbReference>
<dbReference type="CTD" id="8239234"/>
<dbReference type="EC" id="3.4.21.84" evidence="9"/>
<reference evidence="11" key="2">
    <citation type="submission" date="2007-04" db="EMBL/GenBank/DDBJ databases">
        <title>The genome of the human body louse.</title>
        <authorList>
            <consortium name="The Human Body Louse Genome Consortium"/>
            <person name="Kirkness E."/>
            <person name="Walenz B."/>
            <person name="Hass B."/>
            <person name="Bruggner R."/>
            <person name="Strausberg R."/>
        </authorList>
    </citation>
    <scope>NUCLEOTIDE SEQUENCE</scope>
    <source>
        <strain evidence="11">USDA</strain>
    </source>
</reference>
<evidence type="ECO:0000313" key="13">
    <source>
        <dbReference type="Proteomes" id="UP000009046"/>
    </source>
</evidence>
<keyword evidence="7" id="KW-1015">Disulfide bond</keyword>
<dbReference type="InterPro" id="IPR001314">
    <property type="entry name" value="Peptidase_S1A"/>
</dbReference>
<dbReference type="PROSITE" id="PS00134">
    <property type="entry name" value="TRYPSIN_HIS"/>
    <property type="match status" value="1"/>
</dbReference>
<evidence type="ECO:0000256" key="3">
    <source>
        <dbReference type="ARBA" id="ARBA00022729"/>
    </source>
</evidence>
<dbReference type="KEGG" id="phu:Phum_PHUM329900"/>
<dbReference type="InterPro" id="IPR001254">
    <property type="entry name" value="Trypsin_dom"/>
</dbReference>
<sequence length="292" mass="32694">MGFVLTVFIRKHFFLLPETIVLEKLRDKRSGGFPKFPIAVGINERSDPQMCGRRTVEHKPMLATYKIVGGSIPPYGAYPWQVGIQNYKEHLNDYEHRCGGALIGPQLVLTAAHCMKSAEIKKMRVVIGDYSLQSHDDYQNTYKIEKVIIHPEFRKNGPYSNDIALLKLKGNFEINSHVQYICLPDEDSELQSGEMCIVSGWGAKIAVPLLSLDKCRSPEIYGGRRQPILDSMLCAGRLSGGVDACAGDSGKFYLSGIVSWGDGCAKKNRPGVYTRVSHYYNWIRDSAEKLDT</sequence>
<reference evidence="11" key="1">
    <citation type="submission" date="2007-04" db="EMBL/GenBank/DDBJ databases">
        <title>Annotation of Pediculus humanus corporis strain USDA.</title>
        <authorList>
            <person name="Kirkness E."/>
            <person name="Hannick L."/>
            <person name="Hass B."/>
            <person name="Bruggner R."/>
            <person name="Lawson D."/>
            <person name="Bidwell S."/>
            <person name="Joardar V."/>
            <person name="Caler E."/>
            <person name="Walenz B."/>
            <person name="Inman J."/>
            <person name="Schobel S."/>
            <person name="Galinsky K."/>
            <person name="Amedeo P."/>
            <person name="Strausberg R."/>
        </authorList>
    </citation>
    <scope>NUCLEOTIDE SEQUENCE</scope>
    <source>
        <strain evidence="11">USDA</strain>
    </source>
</reference>
<name>E0VN67_PEDHC</name>
<dbReference type="Pfam" id="PF00089">
    <property type="entry name" value="Trypsin"/>
    <property type="match status" value="1"/>
</dbReference>
<dbReference type="EnsemblMetazoa" id="PHUM329900-RA">
    <property type="protein sequence ID" value="PHUM329900-PA"/>
    <property type="gene ID" value="PHUM329900"/>
</dbReference>
<evidence type="ECO:0000256" key="8">
    <source>
        <dbReference type="ARBA" id="ARBA00052079"/>
    </source>
</evidence>
<dbReference type="GO" id="GO:0006508">
    <property type="term" value="P:proteolysis"/>
    <property type="evidence" value="ECO:0007669"/>
    <property type="project" value="UniProtKB-KW"/>
</dbReference>
<evidence type="ECO:0000256" key="5">
    <source>
        <dbReference type="ARBA" id="ARBA00022820"/>
    </source>
</evidence>
<comment type="catalytic activity">
    <reaction evidence="8">
        <text>Selective cleavage of 103-Arg-|-Ser-104 and 124-Ile-|-Ile-125 bonds in Limulus clotting factor B to form activated factor B. Cleavage of -Pro-Arg-|-Xaa- bonds in synthetic substrates.</text>
        <dbReference type="EC" id="3.4.21.84"/>
    </reaction>
</comment>
<dbReference type="HOGENOM" id="CLU_006842_0_4_1"/>